<dbReference type="OrthoDB" id="3934656at2759"/>
<evidence type="ECO:0000256" key="2">
    <source>
        <dbReference type="ARBA" id="ARBA00010617"/>
    </source>
</evidence>
<name>A0A9W9GXR7_9EURO</name>
<dbReference type="Gene3D" id="1.10.630.10">
    <property type="entry name" value="Cytochrome P450"/>
    <property type="match status" value="1"/>
</dbReference>
<dbReference type="InterPro" id="IPR017972">
    <property type="entry name" value="Cyt_P450_CS"/>
</dbReference>
<keyword evidence="6 7" id="KW-0349">Heme</keyword>
<protein>
    <submittedName>
        <fullName evidence="8">Pisatin demethylase</fullName>
    </submittedName>
</protein>
<evidence type="ECO:0000256" key="5">
    <source>
        <dbReference type="ARBA" id="ARBA00023004"/>
    </source>
</evidence>
<dbReference type="GO" id="GO:0043386">
    <property type="term" value="P:mycotoxin biosynthetic process"/>
    <property type="evidence" value="ECO:0007669"/>
    <property type="project" value="UniProtKB-ARBA"/>
</dbReference>
<keyword evidence="4 7" id="KW-0560">Oxidoreductase</keyword>
<dbReference type="InterPro" id="IPR001128">
    <property type="entry name" value="Cyt_P450"/>
</dbReference>
<keyword evidence="5 6" id="KW-0408">Iron</keyword>
<keyword evidence="7" id="KW-0503">Monooxygenase</keyword>
<comment type="caution">
    <text evidence="8">The sequence shown here is derived from an EMBL/GenBank/DDBJ whole genome shotgun (WGS) entry which is preliminary data.</text>
</comment>
<dbReference type="EMBL" id="JAPZBO010000008">
    <property type="protein sequence ID" value="KAJ5307485.1"/>
    <property type="molecule type" value="Genomic_DNA"/>
</dbReference>
<feature type="non-terminal residue" evidence="8">
    <location>
        <position position="1"/>
    </location>
</feature>
<evidence type="ECO:0000256" key="4">
    <source>
        <dbReference type="ARBA" id="ARBA00023002"/>
    </source>
</evidence>
<dbReference type="AlphaFoldDB" id="A0A9W9GXR7"/>
<evidence type="ECO:0000256" key="3">
    <source>
        <dbReference type="ARBA" id="ARBA00022723"/>
    </source>
</evidence>
<dbReference type="InterPro" id="IPR050121">
    <property type="entry name" value="Cytochrome_P450_monoxygenase"/>
</dbReference>
<evidence type="ECO:0000256" key="1">
    <source>
        <dbReference type="ARBA" id="ARBA00001971"/>
    </source>
</evidence>
<evidence type="ECO:0000256" key="7">
    <source>
        <dbReference type="RuleBase" id="RU000461"/>
    </source>
</evidence>
<sequence>STVKNYLIHILVAFITAHLIHNRIGHGLSKIPGPFLASLSGIWLFVHYFRRRGLTEFDLHSKYQSPLIRLGPNTVSVSDAEALKIIYGWKPILRKSRLYISQYVTAKDGNVLDNVSSTRDEKKHSLLRRTVANAYALGTLIEFEPLVDSTSLCFFKELESRFVATGATCPLTDWVQMYAFDIIGELTFSKRFGFLESGKDIESMMLHTGKAMDYIGIMGQLPFLDEYVRLKGFGHIFRLFHPTGPLMKFTTKQISHHAETPGASRRDFLTRFLEAREKNPELMTDQRLATYANTNVSAGSDTTAIALREVIYRILSHKGSLKKVLSEIATIVQARVASLVDQKELKKPITWLEGQSMVYFQAVLKECLRIHPGLGQIIPRDIPAGGLEICGQYLPEGTVVGCNAWTIHRDRNVFGDNADEFVPERWLDGTEEQLRAMENAIFTFGAGSRICLGKNIALLEIYKMVPELFRRFDLELVDPKRYRVRPGWLVLQEGLDVRLKIRDQTLFTHSDEQAS</sequence>
<dbReference type="GO" id="GO:0004497">
    <property type="term" value="F:monooxygenase activity"/>
    <property type="evidence" value="ECO:0007669"/>
    <property type="project" value="UniProtKB-KW"/>
</dbReference>
<evidence type="ECO:0000313" key="8">
    <source>
        <dbReference type="EMBL" id="KAJ5307485.1"/>
    </source>
</evidence>
<dbReference type="PANTHER" id="PTHR24305:SF232">
    <property type="entry name" value="P450, PUTATIVE (EUROFUNG)-RELATED"/>
    <property type="match status" value="1"/>
</dbReference>
<evidence type="ECO:0000256" key="6">
    <source>
        <dbReference type="PIRSR" id="PIRSR602401-1"/>
    </source>
</evidence>
<dbReference type="Proteomes" id="UP001147746">
    <property type="component" value="Unassembled WGS sequence"/>
</dbReference>
<dbReference type="InterPro" id="IPR036396">
    <property type="entry name" value="Cyt_P450_sf"/>
</dbReference>
<reference evidence="8" key="1">
    <citation type="submission" date="2022-12" db="EMBL/GenBank/DDBJ databases">
        <authorList>
            <person name="Petersen C."/>
        </authorList>
    </citation>
    <scope>NUCLEOTIDE SEQUENCE</scope>
    <source>
        <strain evidence="8">IBT 21472</strain>
    </source>
</reference>
<dbReference type="InterPro" id="IPR002401">
    <property type="entry name" value="Cyt_P450_E_grp-I"/>
</dbReference>
<keyword evidence="9" id="KW-1185">Reference proteome</keyword>
<gene>
    <name evidence="8" type="ORF">N7476_008141</name>
</gene>
<organism evidence="8 9">
    <name type="scientific">Penicillium atrosanguineum</name>
    <dbReference type="NCBI Taxonomy" id="1132637"/>
    <lineage>
        <taxon>Eukaryota</taxon>
        <taxon>Fungi</taxon>
        <taxon>Dikarya</taxon>
        <taxon>Ascomycota</taxon>
        <taxon>Pezizomycotina</taxon>
        <taxon>Eurotiomycetes</taxon>
        <taxon>Eurotiomycetidae</taxon>
        <taxon>Eurotiales</taxon>
        <taxon>Aspergillaceae</taxon>
        <taxon>Penicillium</taxon>
    </lineage>
</organism>
<dbReference type="CDD" id="cd11060">
    <property type="entry name" value="CYP57A1-like"/>
    <property type="match status" value="1"/>
</dbReference>
<dbReference type="PRINTS" id="PR00385">
    <property type="entry name" value="P450"/>
</dbReference>
<reference evidence="8" key="2">
    <citation type="journal article" date="2023" name="IMA Fungus">
        <title>Comparative genomic study of the Penicillium genus elucidates a diverse pangenome and 15 lateral gene transfer events.</title>
        <authorList>
            <person name="Petersen C."/>
            <person name="Sorensen T."/>
            <person name="Nielsen M.R."/>
            <person name="Sondergaard T.E."/>
            <person name="Sorensen J.L."/>
            <person name="Fitzpatrick D.A."/>
            <person name="Frisvad J.C."/>
            <person name="Nielsen K.L."/>
        </authorList>
    </citation>
    <scope>NUCLEOTIDE SEQUENCE</scope>
    <source>
        <strain evidence="8">IBT 21472</strain>
    </source>
</reference>
<evidence type="ECO:0000313" key="9">
    <source>
        <dbReference type="Proteomes" id="UP001147746"/>
    </source>
</evidence>
<dbReference type="PANTHER" id="PTHR24305">
    <property type="entry name" value="CYTOCHROME P450"/>
    <property type="match status" value="1"/>
</dbReference>
<proteinExistence type="inferred from homology"/>
<dbReference type="PRINTS" id="PR00463">
    <property type="entry name" value="EP450I"/>
</dbReference>
<keyword evidence="3 6" id="KW-0479">Metal-binding</keyword>
<comment type="similarity">
    <text evidence="2 7">Belongs to the cytochrome P450 family.</text>
</comment>
<comment type="cofactor">
    <cofactor evidence="1 6">
        <name>heme</name>
        <dbReference type="ChEBI" id="CHEBI:30413"/>
    </cofactor>
</comment>
<dbReference type="GO" id="GO:0005506">
    <property type="term" value="F:iron ion binding"/>
    <property type="evidence" value="ECO:0007669"/>
    <property type="project" value="InterPro"/>
</dbReference>
<feature type="binding site" description="axial binding residue" evidence="6">
    <location>
        <position position="451"/>
    </location>
    <ligand>
        <name>heme</name>
        <dbReference type="ChEBI" id="CHEBI:30413"/>
    </ligand>
    <ligandPart>
        <name>Fe</name>
        <dbReference type="ChEBI" id="CHEBI:18248"/>
    </ligandPart>
</feature>
<dbReference type="Pfam" id="PF00067">
    <property type="entry name" value="p450"/>
    <property type="match status" value="1"/>
</dbReference>
<dbReference type="GO" id="GO:0016705">
    <property type="term" value="F:oxidoreductase activity, acting on paired donors, with incorporation or reduction of molecular oxygen"/>
    <property type="evidence" value="ECO:0007669"/>
    <property type="project" value="InterPro"/>
</dbReference>
<dbReference type="SUPFAM" id="SSF48264">
    <property type="entry name" value="Cytochrome P450"/>
    <property type="match status" value="1"/>
</dbReference>
<dbReference type="GO" id="GO:0020037">
    <property type="term" value="F:heme binding"/>
    <property type="evidence" value="ECO:0007669"/>
    <property type="project" value="InterPro"/>
</dbReference>
<dbReference type="PROSITE" id="PS00086">
    <property type="entry name" value="CYTOCHROME_P450"/>
    <property type="match status" value="1"/>
</dbReference>
<accession>A0A9W9GXR7</accession>